<dbReference type="EMBL" id="QWGR01000014">
    <property type="protein sequence ID" value="RIJ46449.1"/>
    <property type="molecule type" value="Genomic_DNA"/>
</dbReference>
<keyword evidence="2" id="KW-1185">Reference proteome</keyword>
<dbReference type="OrthoDB" id="1122958at2"/>
<accession>A0A399SU79</accession>
<sequence length="64" mass="7620">MQEEQNRNIEEATERVKERLPLEKIRCIPKYKDLSSEDYEKLIKNTETVALLILKAFILENNQV</sequence>
<comment type="caution">
    <text evidence="1">The sequence shown here is derived from an EMBL/GenBank/DDBJ whole genome shotgun (WGS) entry which is preliminary data.</text>
</comment>
<gene>
    <name evidence="1" type="ORF">D1614_18735</name>
</gene>
<dbReference type="RefSeq" id="WP_119439515.1">
    <property type="nucleotide sequence ID" value="NZ_QWGR01000014.1"/>
</dbReference>
<evidence type="ECO:0000313" key="2">
    <source>
        <dbReference type="Proteomes" id="UP000265926"/>
    </source>
</evidence>
<dbReference type="AlphaFoldDB" id="A0A399SU79"/>
<reference evidence="1 2" key="1">
    <citation type="submission" date="2018-08" db="EMBL/GenBank/DDBJ databases">
        <title>Pallidiluteibacterium maritimus gen. nov., sp. nov., isolated from coastal sediment.</title>
        <authorList>
            <person name="Zhou L.Y."/>
        </authorList>
    </citation>
    <scope>NUCLEOTIDE SEQUENCE [LARGE SCALE GENOMIC DNA]</scope>
    <source>
        <strain evidence="1 2">XSD2</strain>
    </source>
</reference>
<protein>
    <submittedName>
        <fullName evidence="1">Uncharacterized protein</fullName>
    </submittedName>
</protein>
<name>A0A399SU79_9BACT</name>
<proteinExistence type="predicted"/>
<organism evidence="1 2">
    <name type="scientific">Maribellus luteus</name>
    <dbReference type="NCBI Taxonomy" id="2305463"/>
    <lineage>
        <taxon>Bacteria</taxon>
        <taxon>Pseudomonadati</taxon>
        <taxon>Bacteroidota</taxon>
        <taxon>Bacteroidia</taxon>
        <taxon>Marinilabiliales</taxon>
        <taxon>Prolixibacteraceae</taxon>
        <taxon>Maribellus</taxon>
    </lineage>
</organism>
<dbReference type="Proteomes" id="UP000265926">
    <property type="component" value="Unassembled WGS sequence"/>
</dbReference>
<evidence type="ECO:0000313" key="1">
    <source>
        <dbReference type="EMBL" id="RIJ46449.1"/>
    </source>
</evidence>